<feature type="transmembrane region" description="Helical" evidence="2">
    <location>
        <begin position="73"/>
        <end position="92"/>
    </location>
</feature>
<evidence type="ECO:0000256" key="2">
    <source>
        <dbReference type="SAM" id="Phobius"/>
    </source>
</evidence>
<evidence type="ECO:0000313" key="3">
    <source>
        <dbReference type="EMBL" id="TQL00766.1"/>
    </source>
</evidence>
<keyword evidence="2" id="KW-0472">Membrane</keyword>
<dbReference type="EMBL" id="VFNX01000001">
    <property type="protein sequence ID" value="TQL00766.1"/>
    <property type="molecule type" value="Genomic_DNA"/>
</dbReference>
<feature type="transmembrane region" description="Helical" evidence="2">
    <location>
        <begin position="128"/>
        <end position="146"/>
    </location>
</feature>
<evidence type="ECO:0008006" key="5">
    <source>
        <dbReference type="Google" id="ProtNLM"/>
    </source>
</evidence>
<organism evidence="3 4">
    <name type="scientific">Streptomyces puniciscabiei</name>
    <dbReference type="NCBI Taxonomy" id="164348"/>
    <lineage>
        <taxon>Bacteria</taxon>
        <taxon>Bacillati</taxon>
        <taxon>Actinomycetota</taxon>
        <taxon>Actinomycetes</taxon>
        <taxon>Kitasatosporales</taxon>
        <taxon>Streptomycetaceae</taxon>
        <taxon>Streptomyces</taxon>
    </lineage>
</organism>
<proteinExistence type="predicted"/>
<dbReference type="Proteomes" id="UP000318103">
    <property type="component" value="Unassembled WGS sequence"/>
</dbReference>
<feature type="region of interest" description="Disordered" evidence="1">
    <location>
        <begin position="1"/>
        <end position="31"/>
    </location>
</feature>
<name>A0A542UNW1_9ACTN</name>
<keyword evidence="2" id="KW-1133">Transmembrane helix</keyword>
<keyword evidence="2" id="KW-0812">Transmembrane</keyword>
<gene>
    <name evidence="3" type="ORF">FB563_5882</name>
</gene>
<feature type="region of interest" description="Disordered" evidence="1">
    <location>
        <begin position="167"/>
        <end position="190"/>
    </location>
</feature>
<feature type="compositionally biased region" description="Basic and acidic residues" evidence="1">
    <location>
        <begin position="11"/>
        <end position="31"/>
    </location>
</feature>
<accession>A0A542UNW1</accession>
<protein>
    <recommendedName>
        <fullName evidence="5">LPXTG-motif cell wall-anchored protein</fullName>
    </recommendedName>
</protein>
<feature type="transmembrane region" description="Helical" evidence="2">
    <location>
        <begin position="99"/>
        <end position="116"/>
    </location>
</feature>
<keyword evidence="4" id="KW-1185">Reference proteome</keyword>
<comment type="caution">
    <text evidence="3">The sequence shown here is derived from an EMBL/GenBank/DDBJ whole genome shotgun (WGS) entry which is preliminary data.</text>
</comment>
<reference evidence="3 4" key="1">
    <citation type="submission" date="2019-06" db="EMBL/GenBank/DDBJ databases">
        <title>Sequencing the genomes of 1000 actinobacteria strains.</title>
        <authorList>
            <person name="Klenk H.-P."/>
        </authorList>
    </citation>
    <scope>NUCLEOTIDE SEQUENCE [LARGE SCALE GENOMIC DNA]</scope>
    <source>
        <strain evidence="3 4">DSM 41929</strain>
    </source>
</reference>
<sequence>MWNPGNLPVSEEVHEDGPQVTKEHSGHRGLAPDRRRRHTAELLATCAACLIPWTVMLGLTLPSSHHVHQWRLTWVGFDVLLIIALASTAFLAWRRSRSVILYAHATAVLLICDTWFDISLDVGTEDVWMAGGLALATELPLAAFLIRRAHSLIALLPWPPAHIAIGDTAGSRTEPVPEGETLPPGLRTRG</sequence>
<dbReference type="AlphaFoldDB" id="A0A542UNW1"/>
<evidence type="ECO:0000256" key="1">
    <source>
        <dbReference type="SAM" id="MobiDB-lite"/>
    </source>
</evidence>
<feature type="transmembrane region" description="Helical" evidence="2">
    <location>
        <begin position="42"/>
        <end position="61"/>
    </location>
</feature>
<evidence type="ECO:0000313" key="4">
    <source>
        <dbReference type="Proteomes" id="UP000318103"/>
    </source>
</evidence>